<evidence type="ECO:0008006" key="4">
    <source>
        <dbReference type="Google" id="ProtNLM"/>
    </source>
</evidence>
<keyword evidence="1" id="KW-0732">Signal</keyword>
<dbReference type="Proteomes" id="UP001301442">
    <property type="component" value="Chromosome"/>
</dbReference>
<dbReference type="SUPFAM" id="SSF56281">
    <property type="entry name" value="Metallo-hydrolase/oxidoreductase"/>
    <property type="match status" value="1"/>
</dbReference>
<protein>
    <recommendedName>
        <fullName evidence="4">MBL fold metallo-hydrolase</fullName>
    </recommendedName>
</protein>
<evidence type="ECO:0000313" key="2">
    <source>
        <dbReference type="EMBL" id="WOH37292.1"/>
    </source>
</evidence>
<sequence length="478" mass="55307">MRIYIITVLLALSHVAFASSTHINDAIPFIELLNKHYKQTSSIKAFSLTHSYLGRSEPYQSWDFEAPSRYKAFKVTDIDLEKQYYYQNVVHHYTGGLYFDEVHFQNGEESVRYERNGISLGKRAIEQNMNSFTRFKNLTFMNLDFFAVRPLLQETDINGKVDYQLDKESGRVTLTHQYSDNKVMEYVFNTAPLQLESINNRARKRIYLYSDYQTSNGFHFAHSLIKHYNGDSIPSFITLIEKFDVIEQIEPEKLTIPNTYQKTLPKRNLTLASTKISQDLYLVTDASAKTNTLFKVNGDNIMIFGAPSNSNLSKATLEIINKKFPNKSIHGVFVTHPYSEHIAGLLPYVEQGIKIYADIYTIKAIKAYPRFAKKIEKFTFETISHEQAIDGVHFYVLENSRSKRQSFAYFKQSGTIYQSDFLEVAHDNTIANILPSYSKLFIDFVRNKQLKINRIVGQNRNNNISLEVVNKSYRANTM</sequence>
<accession>A0ABZ0GMZ0</accession>
<gene>
    <name evidence="2" type="ORF">RI844_18315</name>
</gene>
<evidence type="ECO:0000313" key="3">
    <source>
        <dbReference type="Proteomes" id="UP001301442"/>
    </source>
</evidence>
<dbReference type="EMBL" id="CP136600">
    <property type="protein sequence ID" value="WOH37292.1"/>
    <property type="molecule type" value="Genomic_DNA"/>
</dbReference>
<dbReference type="InterPro" id="IPR036866">
    <property type="entry name" value="RibonucZ/Hydroxyglut_hydro"/>
</dbReference>
<proteinExistence type="predicted"/>
<name>A0ABZ0GMZ0_9GAMM</name>
<feature type="signal peptide" evidence="1">
    <location>
        <begin position="1"/>
        <end position="18"/>
    </location>
</feature>
<feature type="chain" id="PRO_5045741459" description="MBL fold metallo-hydrolase" evidence="1">
    <location>
        <begin position="19"/>
        <end position="478"/>
    </location>
</feature>
<dbReference type="RefSeq" id="WP_348396083.1">
    <property type="nucleotide sequence ID" value="NZ_CP136600.1"/>
</dbReference>
<dbReference type="Gene3D" id="3.60.15.10">
    <property type="entry name" value="Ribonuclease Z/Hydroxyacylglutathione hydrolase-like"/>
    <property type="match status" value="1"/>
</dbReference>
<reference evidence="2 3" key="1">
    <citation type="submission" date="2023-09" db="EMBL/GenBank/DDBJ databases">
        <authorList>
            <person name="Qi X."/>
        </authorList>
    </citation>
    <scope>NUCLEOTIDE SEQUENCE [LARGE SCALE GENOMIC DNA]</scope>
    <source>
        <strain evidence="2 3">S1-1</strain>
    </source>
</reference>
<organism evidence="2 3">
    <name type="scientific">Thalassotalea fonticola</name>
    <dbReference type="NCBI Taxonomy" id="3065649"/>
    <lineage>
        <taxon>Bacteria</taxon>
        <taxon>Pseudomonadati</taxon>
        <taxon>Pseudomonadota</taxon>
        <taxon>Gammaproteobacteria</taxon>
        <taxon>Alteromonadales</taxon>
        <taxon>Colwelliaceae</taxon>
        <taxon>Thalassotalea</taxon>
    </lineage>
</organism>
<evidence type="ECO:0000256" key="1">
    <source>
        <dbReference type="SAM" id="SignalP"/>
    </source>
</evidence>
<keyword evidence="3" id="KW-1185">Reference proteome</keyword>